<evidence type="ECO:0000313" key="4">
    <source>
        <dbReference type="EMBL" id="GAG87273.1"/>
    </source>
</evidence>
<dbReference type="GO" id="GO:0006260">
    <property type="term" value="P:DNA replication"/>
    <property type="evidence" value="ECO:0007669"/>
    <property type="project" value="UniProtKB-KW"/>
</dbReference>
<dbReference type="InterPro" id="IPR007693">
    <property type="entry name" value="DNA_helicase_DnaB-like_N"/>
</dbReference>
<accession>X1BSV8</accession>
<dbReference type="GO" id="GO:0005524">
    <property type="term" value="F:ATP binding"/>
    <property type="evidence" value="ECO:0007669"/>
    <property type="project" value="InterPro"/>
</dbReference>
<dbReference type="EMBL" id="BART01014310">
    <property type="protein sequence ID" value="GAG87273.1"/>
    <property type="molecule type" value="Genomic_DNA"/>
</dbReference>
<keyword evidence="2" id="KW-0238">DNA-binding</keyword>
<dbReference type="InterPro" id="IPR036185">
    <property type="entry name" value="DNA_heli_DnaB-like_N_sf"/>
</dbReference>
<keyword evidence="1" id="KW-0235">DNA replication</keyword>
<comment type="caution">
    <text evidence="4">The sequence shown here is derived from an EMBL/GenBank/DDBJ whole genome shotgun (WGS) entry which is preliminary data.</text>
</comment>
<evidence type="ECO:0000256" key="2">
    <source>
        <dbReference type="ARBA" id="ARBA00023125"/>
    </source>
</evidence>
<reference evidence="4" key="1">
    <citation type="journal article" date="2014" name="Front. Microbiol.">
        <title>High frequency of phylogenetically diverse reductive dehalogenase-homologous genes in deep subseafloor sedimentary metagenomes.</title>
        <authorList>
            <person name="Kawai M."/>
            <person name="Futagami T."/>
            <person name="Toyoda A."/>
            <person name="Takaki Y."/>
            <person name="Nishi S."/>
            <person name="Hori S."/>
            <person name="Arai W."/>
            <person name="Tsubouchi T."/>
            <person name="Morono Y."/>
            <person name="Uchiyama I."/>
            <person name="Ito T."/>
            <person name="Fujiyama A."/>
            <person name="Inagaki F."/>
            <person name="Takami H."/>
        </authorList>
    </citation>
    <scope>NUCLEOTIDE SEQUENCE</scope>
    <source>
        <strain evidence="4">Expedition CK06-06</strain>
    </source>
</reference>
<feature type="domain" description="DNA helicase DnaB-like N-terminal" evidence="3">
    <location>
        <begin position="2"/>
        <end position="95"/>
    </location>
</feature>
<dbReference type="GO" id="GO:0005829">
    <property type="term" value="C:cytosol"/>
    <property type="evidence" value="ECO:0007669"/>
    <property type="project" value="TreeGrafter"/>
</dbReference>
<evidence type="ECO:0000259" key="3">
    <source>
        <dbReference type="Pfam" id="PF00772"/>
    </source>
</evidence>
<dbReference type="GO" id="GO:0003678">
    <property type="term" value="F:DNA helicase activity"/>
    <property type="evidence" value="ECO:0007669"/>
    <property type="project" value="InterPro"/>
</dbReference>
<dbReference type="PANTHER" id="PTHR30153:SF2">
    <property type="entry name" value="REPLICATIVE DNA HELICASE"/>
    <property type="match status" value="1"/>
</dbReference>
<sequence length="108" mass="12410">KEAEQATLGACLMNKEALLTTIENLRTEDFYDIAHLCIYKNMLELFHDNVSVDVVSLTNKLDHMLSHVGGVEYLMGLMDSVPNIQNIEVYNQIVKKKSQQRKVWGRRT</sequence>
<proteinExistence type="predicted"/>
<dbReference type="InterPro" id="IPR016136">
    <property type="entry name" value="DNA_helicase_N/primase_C"/>
</dbReference>
<dbReference type="Gene3D" id="1.10.860.10">
    <property type="entry name" value="DNAb Helicase, Chain A"/>
    <property type="match status" value="1"/>
</dbReference>
<feature type="non-terminal residue" evidence="4">
    <location>
        <position position="1"/>
    </location>
</feature>
<dbReference type="AlphaFoldDB" id="X1BSV8"/>
<protein>
    <recommendedName>
        <fullName evidence="3">DNA helicase DnaB-like N-terminal domain-containing protein</fullName>
    </recommendedName>
</protein>
<organism evidence="4">
    <name type="scientific">marine sediment metagenome</name>
    <dbReference type="NCBI Taxonomy" id="412755"/>
    <lineage>
        <taxon>unclassified sequences</taxon>
        <taxon>metagenomes</taxon>
        <taxon>ecological metagenomes</taxon>
    </lineage>
</organism>
<dbReference type="GO" id="GO:0003677">
    <property type="term" value="F:DNA binding"/>
    <property type="evidence" value="ECO:0007669"/>
    <property type="project" value="UniProtKB-KW"/>
</dbReference>
<dbReference type="PANTHER" id="PTHR30153">
    <property type="entry name" value="REPLICATIVE DNA HELICASE DNAB"/>
    <property type="match status" value="1"/>
</dbReference>
<gene>
    <name evidence="4" type="ORF">S01H4_28648</name>
</gene>
<name>X1BSV8_9ZZZZ</name>
<dbReference type="SUPFAM" id="SSF48024">
    <property type="entry name" value="N-terminal domain of DnaB helicase"/>
    <property type="match status" value="1"/>
</dbReference>
<dbReference type="Pfam" id="PF00772">
    <property type="entry name" value="DnaB"/>
    <property type="match status" value="1"/>
</dbReference>
<evidence type="ECO:0000256" key="1">
    <source>
        <dbReference type="ARBA" id="ARBA00022705"/>
    </source>
</evidence>